<reference evidence="3" key="1">
    <citation type="journal article" date="2011" name="Genome Biol.">
        <title>Comparative genomics of the social amoebae Dictyostelium discoideum and Dictyostelium purpureum.</title>
        <authorList>
            <consortium name="US DOE Joint Genome Institute (JGI-PGF)"/>
            <person name="Sucgang R."/>
            <person name="Kuo A."/>
            <person name="Tian X."/>
            <person name="Salerno W."/>
            <person name="Parikh A."/>
            <person name="Feasley C.L."/>
            <person name="Dalin E."/>
            <person name="Tu H."/>
            <person name="Huang E."/>
            <person name="Barry K."/>
            <person name="Lindquist E."/>
            <person name="Shapiro H."/>
            <person name="Bruce D."/>
            <person name="Schmutz J."/>
            <person name="Salamov A."/>
            <person name="Fey P."/>
            <person name="Gaudet P."/>
            <person name="Anjard C."/>
            <person name="Babu M.M."/>
            <person name="Basu S."/>
            <person name="Bushmanova Y."/>
            <person name="van der Wel H."/>
            <person name="Katoh-Kurasawa M."/>
            <person name="Dinh C."/>
            <person name="Coutinho P.M."/>
            <person name="Saito T."/>
            <person name="Elias M."/>
            <person name="Schaap P."/>
            <person name="Kay R.R."/>
            <person name="Henrissat B."/>
            <person name="Eichinger L."/>
            <person name="Rivero F."/>
            <person name="Putnam N.H."/>
            <person name="West C.M."/>
            <person name="Loomis W.F."/>
            <person name="Chisholm R.L."/>
            <person name="Shaulsky G."/>
            <person name="Strassmann J.E."/>
            <person name="Queller D.C."/>
            <person name="Kuspa A."/>
            <person name="Grigoriev I.V."/>
        </authorList>
    </citation>
    <scope>NUCLEOTIDE SEQUENCE [LARGE SCALE GENOMIC DNA]</scope>
    <source>
        <strain evidence="3">QSDP1</strain>
    </source>
</reference>
<dbReference type="GeneID" id="10507374"/>
<keyword evidence="3" id="KW-1185">Reference proteome</keyword>
<sequence>MKLNIYGFLYLTFLFLILLNSLICGYVLKDISISNFYKQYASDSADSTYQCKFTAVVWCEVSDQSEDCDAIPVDSSGGSISNSPSFKNGTTKVYNILLETNPGTFSVIFGTTIVATFECLGGF</sequence>
<keyword evidence="1" id="KW-0472">Membrane</keyword>
<organism evidence="2 3">
    <name type="scientific">Dictyostelium purpureum</name>
    <name type="common">Slime mold</name>
    <dbReference type="NCBI Taxonomy" id="5786"/>
    <lineage>
        <taxon>Eukaryota</taxon>
        <taxon>Amoebozoa</taxon>
        <taxon>Evosea</taxon>
        <taxon>Eumycetozoa</taxon>
        <taxon>Dictyostelia</taxon>
        <taxon>Dictyosteliales</taxon>
        <taxon>Dictyosteliaceae</taxon>
        <taxon>Dictyostelium</taxon>
    </lineage>
</organism>
<gene>
    <name evidence="2" type="ORF">DICPUDRAFT_155772</name>
</gene>
<dbReference type="RefSeq" id="XP_003291187.1">
    <property type="nucleotide sequence ID" value="XM_003291139.1"/>
</dbReference>
<dbReference type="EMBL" id="GL871201">
    <property type="protein sequence ID" value="EGC32278.1"/>
    <property type="molecule type" value="Genomic_DNA"/>
</dbReference>
<proteinExistence type="predicted"/>
<dbReference type="InParanoid" id="F0ZUU6"/>
<name>F0ZUU6_DICPU</name>
<evidence type="ECO:0000256" key="1">
    <source>
        <dbReference type="SAM" id="Phobius"/>
    </source>
</evidence>
<dbReference type="AlphaFoldDB" id="F0ZUU6"/>
<evidence type="ECO:0000313" key="3">
    <source>
        <dbReference type="Proteomes" id="UP000001064"/>
    </source>
</evidence>
<keyword evidence="1" id="KW-0812">Transmembrane</keyword>
<evidence type="ECO:0000313" key="2">
    <source>
        <dbReference type="EMBL" id="EGC32278.1"/>
    </source>
</evidence>
<dbReference type="VEuPathDB" id="AmoebaDB:DICPUDRAFT_155772"/>
<accession>F0ZUU6</accession>
<feature type="transmembrane region" description="Helical" evidence="1">
    <location>
        <begin position="6"/>
        <end position="28"/>
    </location>
</feature>
<dbReference type="KEGG" id="dpp:DICPUDRAFT_155772"/>
<protein>
    <submittedName>
        <fullName evidence="2">Uncharacterized protein</fullName>
    </submittedName>
</protein>
<keyword evidence="1" id="KW-1133">Transmembrane helix</keyword>
<dbReference type="Proteomes" id="UP000001064">
    <property type="component" value="Unassembled WGS sequence"/>
</dbReference>